<organism evidence="7 8">
    <name type="scientific">Listeria ivanovii</name>
    <dbReference type="NCBI Taxonomy" id="1638"/>
    <lineage>
        <taxon>Bacteria</taxon>
        <taxon>Bacillati</taxon>
        <taxon>Bacillota</taxon>
        <taxon>Bacilli</taxon>
        <taxon>Bacillales</taxon>
        <taxon>Listeriaceae</taxon>
        <taxon>Listeria</taxon>
    </lineage>
</organism>
<dbReference type="RefSeq" id="WP_003718766.1">
    <property type="nucleotide sequence ID" value="NZ_FNMX01000017.1"/>
</dbReference>
<evidence type="ECO:0000256" key="3">
    <source>
        <dbReference type="ARBA" id="ARBA00022597"/>
    </source>
</evidence>
<keyword evidence="5" id="KW-0598">Phosphotransferase system</keyword>
<dbReference type="NCBIfam" id="TIGR00848">
    <property type="entry name" value="fruA"/>
    <property type="match status" value="1"/>
</dbReference>
<dbReference type="Pfam" id="PF00359">
    <property type="entry name" value="PTS_EIIA_2"/>
    <property type="match status" value="1"/>
</dbReference>
<gene>
    <name evidence="7" type="ORF">SAMN05421782_1173</name>
</gene>
<feature type="domain" description="PTS EIIA type-2" evidence="6">
    <location>
        <begin position="1"/>
        <end position="145"/>
    </location>
</feature>
<dbReference type="InterPro" id="IPR004715">
    <property type="entry name" value="PTS_IIA_fruc"/>
</dbReference>
<dbReference type="PANTHER" id="PTHR47738:SF2">
    <property type="entry name" value="PTS SYSTEM FRUCTOSE-LIKE EIIA COMPONENT"/>
    <property type="match status" value="1"/>
</dbReference>
<evidence type="ECO:0000256" key="5">
    <source>
        <dbReference type="ARBA" id="ARBA00022683"/>
    </source>
</evidence>
<evidence type="ECO:0000256" key="1">
    <source>
        <dbReference type="ARBA" id="ARBA00022448"/>
    </source>
</evidence>
<reference evidence="7 8" key="1">
    <citation type="submission" date="2016-10" db="EMBL/GenBank/DDBJ databases">
        <authorList>
            <person name="Varghese N."/>
            <person name="Submissions S."/>
        </authorList>
    </citation>
    <scope>NUCLEOTIDE SEQUENCE [LARGE SCALE GENOMIC DNA]</scope>
    <source>
        <strain evidence="7 8">ATCC 49954</strain>
    </source>
</reference>
<dbReference type="SUPFAM" id="SSF55804">
    <property type="entry name" value="Phoshotransferase/anion transport protein"/>
    <property type="match status" value="1"/>
</dbReference>
<dbReference type="InterPro" id="IPR016152">
    <property type="entry name" value="PTrfase/Anion_transptr"/>
</dbReference>
<accession>A0AAX2DSZ8</accession>
<protein>
    <submittedName>
        <fullName evidence="7">PTS system, fructose-specific IIA component</fullName>
    </submittedName>
</protein>
<keyword evidence="3" id="KW-0762">Sugar transport</keyword>
<keyword evidence="2" id="KW-0597">Phosphoprotein</keyword>
<dbReference type="Proteomes" id="UP000183610">
    <property type="component" value="Unassembled WGS sequence"/>
</dbReference>
<comment type="caution">
    <text evidence="7">The sequence shown here is derived from an EMBL/GenBank/DDBJ whole genome shotgun (WGS) entry which is preliminary data.</text>
</comment>
<keyword evidence="1" id="KW-0813">Transport</keyword>
<evidence type="ECO:0000256" key="4">
    <source>
        <dbReference type="ARBA" id="ARBA00022679"/>
    </source>
</evidence>
<dbReference type="GO" id="GO:0008982">
    <property type="term" value="F:protein-N(PI)-phosphohistidine-sugar phosphotransferase activity"/>
    <property type="evidence" value="ECO:0007669"/>
    <property type="project" value="InterPro"/>
</dbReference>
<evidence type="ECO:0000313" key="8">
    <source>
        <dbReference type="Proteomes" id="UP000183610"/>
    </source>
</evidence>
<dbReference type="GO" id="GO:0009401">
    <property type="term" value="P:phosphoenolpyruvate-dependent sugar phosphotransferase system"/>
    <property type="evidence" value="ECO:0007669"/>
    <property type="project" value="UniProtKB-KW"/>
</dbReference>
<dbReference type="InterPro" id="IPR051541">
    <property type="entry name" value="PTS_SugarTrans_NitroReg"/>
</dbReference>
<dbReference type="Gene3D" id="3.40.930.10">
    <property type="entry name" value="Mannitol-specific EII, Chain A"/>
    <property type="match status" value="1"/>
</dbReference>
<dbReference type="AlphaFoldDB" id="A0AAX2DSZ8"/>
<evidence type="ECO:0000256" key="2">
    <source>
        <dbReference type="ARBA" id="ARBA00022553"/>
    </source>
</evidence>
<dbReference type="CDD" id="cd00211">
    <property type="entry name" value="PTS_IIA_fru"/>
    <property type="match status" value="1"/>
</dbReference>
<dbReference type="InterPro" id="IPR002178">
    <property type="entry name" value="PTS_EIIA_type-2_dom"/>
</dbReference>
<dbReference type="GO" id="GO:0016020">
    <property type="term" value="C:membrane"/>
    <property type="evidence" value="ECO:0007669"/>
    <property type="project" value="InterPro"/>
</dbReference>
<keyword evidence="4" id="KW-0808">Transferase</keyword>
<evidence type="ECO:0000313" key="7">
    <source>
        <dbReference type="EMBL" id="SDX33205.1"/>
    </source>
</evidence>
<evidence type="ECO:0000259" key="6">
    <source>
        <dbReference type="PROSITE" id="PS51094"/>
    </source>
</evidence>
<dbReference type="EMBL" id="FNMX01000017">
    <property type="protein sequence ID" value="SDX33205.1"/>
    <property type="molecule type" value="Genomic_DNA"/>
</dbReference>
<name>A0AAX2DSZ8_LISIV</name>
<dbReference type="PANTHER" id="PTHR47738">
    <property type="entry name" value="PTS SYSTEM FRUCTOSE-LIKE EIIA COMPONENT-RELATED"/>
    <property type="match status" value="1"/>
</dbReference>
<proteinExistence type="predicted"/>
<dbReference type="PROSITE" id="PS51094">
    <property type="entry name" value="PTS_EIIA_TYPE_2"/>
    <property type="match status" value="1"/>
</dbReference>
<sequence length="150" mass="16991">MSMEIDFLSISNLEVKTKEEAILTLVDALEQADYLEDKVRFEKDILEREGKLSTYIGHEIGLPHAQSRGVNRPCVVIGKLSDPVRWTTDDEFVQIVFLIAVPEDNAGNLHLKVLSKLARWLMHEDFRMKLRVLDDAATVALLNKSVTEGN</sequence>